<keyword evidence="10 11" id="KW-0472">Membrane</keyword>
<comment type="caution">
    <text evidence="14">The sequence shown here is derived from an EMBL/GenBank/DDBJ whole genome shotgun (WGS) entry which is preliminary data.</text>
</comment>
<feature type="transmembrane region" description="Helical" evidence="11">
    <location>
        <begin position="309"/>
        <end position="330"/>
    </location>
</feature>
<evidence type="ECO:0000256" key="9">
    <source>
        <dbReference type="ARBA" id="ARBA00023049"/>
    </source>
</evidence>
<keyword evidence="9 14" id="KW-0482">Metalloprotease</keyword>
<dbReference type="SUPFAM" id="SSF50156">
    <property type="entry name" value="PDZ domain-like"/>
    <property type="match status" value="1"/>
</dbReference>
<organism evidence="14 15">
    <name type="scientific">Bailinhaonella thermotolerans</name>
    <dbReference type="NCBI Taxonomy" id="1070861"/>
    <lineage>
        <taxon>Bacteria</taxon>
        <taxon>Bacillati</taxon>
        <taxon>Actinomycetota</taxon>
        <taxon>Actinomycetes</taxon>
        <taxon>Streptosporangiales</taxon>
        <taxon>Streptosporangiaceae</taxon>
        <taxon>Bailinhaonella</taxon>
    </lineage>
</organism>
<feature type="domain" description="PDZ" evidence="13">
    <location>
        <begin position="152"/>
        <end position="200"/>
    </location>
</feature>
<gene>
    <name evidence="14" type="ORF">D5H75_36780</name>
</gene>
<keyword evidence="6" id="KW-0378">Hydrolase</keyword>
<evidence type="ECO:0000256" key="4">
    <source>
        <dbReference type="ARBA" id="ARBA00022670"/>
    </source>
</evidence>
<proteinExistence type="inferred from homology"/>
<evidence type="ECO:0000256" key="5">
    <source>
        <dbReference type="ARBA" id="ARBA00022692"/>
    </source>
</evidence>
<sequence length="397" mass="42691">MNFWLGVLIFVLGLTISVVLHEAGHFLFARRFGMKATEFFVGFGPRMWSCRRGETEYGFKWILVGGYVKILGMTPLEPLSEADRPRAFYRQRGWRRAVVLVSGSIVNVVLAFLLFALVVMVLGRPVAGKGTNVVERVSPCVSAASAECGPGDPPSPARAAGLRPGDRIVSLAGKPTPDWFHLSETIQRAPAGRVPVVVERGGRTETLTVDLVRAPDGERSFLGVVARQTPGRVEYYGPVEAVAFAGRMIGETVGGIVEVLASLPAALPKLFTPERGDTAGGQVSSIVGAAQISGELGELGQTWQARVRAWLLLLASLNMFVGMFNLLPLLPLDGGHLAVLAYERTRALVARRRNLPDPGPVDYQKLAPVTVLGFVLLLGLGLLLIAADITNPLKVLQ</sequence>
<accession>A0A3A4A2C2</accession>
<comment type="subcellular location">
    <subcellularLocation>
        <location evidence="2">Membrane</location>
        <topology evidence="2">Multi-pass membrane protein</topology>
    </subcellularLocation>
</comment>
<evidence type="ECO:0000313" key="14">
    <source>
        <dbReference type="EMBL" id="RJL21698.1"/>
    </source>
</evidence>
<dbReference type="GO" id="GO:0006508">
    <property type="term" value="P:proteolysis"/>
    <property type="evidence" value="ECO:0007669"/>
    <property type="project" value="UniProtKB-KW"/>
</dbReference>
<dbReference type="RefSeq" id="WP_119931231.1">
    <property type="nucleotide sequence ID" value="NZ_QZEY01000024.1"/>
</dbReference>
<dbReference type="PANTHER" id="PTHR42837">
    <property type="entry name" value="REGULATOR OF SIGMA-E PROTEASE RSEP"/>
    <property type="match status" value="1"/>
</dbReference>
<dbReference type="CDD" id="cd06163">
    <property type="entry name" value="S2P-M50_PDZ_RseP-like"/>
    <property type="match status" value="1"/>
</dbReference>
<evidence type="ECO:0000256" key="7">
    <source>
        <dbReference type="ARBA" id="ARBA00022833"/>
    </source>
</evidence>
<evidence type="ECO:0000259" key="13">
    <source>
        <dbReference type="Pfam" id="PF17820"/>
    </source>
</evidence>
<dbReference type="Proteomes" id="UP000265768">
    <property type="component" value="Unassembled WGS sequence"/>
</dbReference>
<comment type="similarity">
    <text evidence="3">Belongs to the peptidase M50B family.</text>
</comment>
<keyword evidence="15" id="KW-1185">Reference proteome</keyword>
<dbReference type="Pfam" id="PF02163">
    <property type="entry name" value="Peptidase_M50"/>
    <property type="match status" value="1"/>
</dbReference>
<reference evidence="14 15" key="1">
    <citation type="submission" date="2018-09" db="EMBL/GenBank/DDBJ databases">
        <title>YIM 75507 draft genome.</title>
        <authorList>
            <person name="Tang S."/>
            <person name="Feng Y."/>
        </authorList>
    </citation>
    <scope>NUCLEOTIDE SEQUENCE [LARGE SCALE GENOMIC DNA]</scope>
    <source>
        <strain evidence="14 15">YIM 75507</strain>
    </source>
</reference>
<evidence type="ECO:0000256" key="10">
    <source>
        <dbReference type="ARBA" id="ARBA00023136"/>
    </source>
</evidence>
<dbReference type="Pfam" id="PF17820">
    <property type="entry name" value="PDZ_6"/>
    <property type="match status" value="1"/>
</dbReference>
<keyword evidence="7" id="KW-0862">Zinc</keyword>
<evidence type="ECO:0000256" key="11">
    <source>
        <dbReference type="SAM" id="Phobius"/>
    </source>
</evidence>
<evidence type="ECO:0000256" key="1">
    <source>
        <dbReference type="ARBA" id="ARBA00001947"/>
    </source>
</evidence>
<dbReference type="InterPro" id="IPR004387">
    <property type="entry name" value="Pept_M50_Zn"/>
</dbReference>
<dbReference type="GO" id="GO:0016020">
    <property type="term" value="C:membrane"/>
    <property type="evidence" value="ECO:0007669"/>
    <property type="project" value="UniProtKB-SubCell"/>
</dbReference>
<evidence type="ECO:0000256" key="6">
    <source>
        <dbReference type="ARBA" id="ARBA00022801"/>
    </source>
</evidence>
<dbReference type="InterPro" id="IPR008915">
    <property type="entry name" value="Peptidase_M50"/>
</dbReference>
<dbReference type="PANTHER" id="PTHR42837:SF2">
    <property type="entry name" value="MEMBRANE METALLOPROTEASE ARASP2, CHLOROPLASTIC-RELATED"/>
    <property type="match status" value="1"/>
</dbReference>
<feature type="transmembrane region" description="Helical" evidence="11">
    <location>
        <begin position="6"/>
        <end position="28"/>
    </location>
</feature>
<dbReference type="EMBL" id="QZEY01000024">
    <property type="protein sequence ID" value="RJL21698.1"/>
    <property type="molecule type" value="Genomic_DNA"/>
</dbReference>
<evidence type="ECO:0000259" key="12">
    <source>
        <dbReference type="Pfam" id="PF02163"/>
    </source>
</evidence>
<dbReference type="InterPro" id="IPR041489">
    <property type="entry name" value="PDZ_6"/>
</dbReference>
<feature type="domain" description="Peptidase M50" evidence="12">
    <location>
        <begin position="10"/>
        <end position="347"/>
    </location>
</feature>
<dbReference type="InterPro" id="IPR036034">
    <property type="entry name" value="PDZ_sf"/>
</dbReference>
<name>A0A3A4A2C2_9ACTN</name>
<dbReference type="Gene3D" id="2.30.42.10">
    <property type="match status" value="1"/>
</dbReference>
<protein>
    <submittedName>
        <fullName evidence="14">RIP metalloprotease</fullName>
    </submittedName>
</protein>
<dbReference type="GO" id="GO:0004222">
    <property type="term" value="F:metalloendopeptidase activity"/>
    <property type="evidence" value="ECO:0007669"/>
    <property type="project" value="InterPro"/>
</dbReference>
<evidence type="ECO:0000256" key="8">
    <source>
        <dbReference type="ARBA" id="ARBA00022989"/>
    </source>
</evidence>
<evidence type="ECO:0000313" key="15">
    <source>
        <dbReference type="Proteomes" id="UP000265768"/>
    </source>
</evidence>
<comment type="cofactor">
    <cofactor evidence="1">
        <name>Zn(2+)</name>
        <dbReference type="ChEBI" id="CHEBI:29105"/>
    </cofactor>
</comment>
<keyword evidence="8 11" id="KW-1133">Transmembrane helix</keyword>
<dbReference type="AlphaFoldDB" id="A0A3A4A2C2"/>
<feature type="transmembrane region" description="Helical" evidence="11">
    <location>
        <begin position="96"/>
        <end position="122"/>
    </location>
</feature>
<evidence type="ECO:0000256" key="3">
    <source>
        <dbReference type="ARBA" id="ARBA00007931"/>
    </source>
</evidence>
<evidence type="ECO:0000256" key="2">
    <source>
        <dbReference type="ARBA" id="ARBA00004141"/>
    </source>
</evidence>
<feature type="transmembrane region" description="Helical" evidence="11">
    <location>
        <begin position="366"/>
        <end position="387"/>
    </location>
</feature>
<keyword evidence="5 11" id="KW-0812">Transmembrane</keyword>
<dbReference type="OrthoDB" id="9782003at2"/>
<keyword evidence="4 14" id="KW-0645">Protease</keyword>